<organism evidence="3 4">
    <name type="scientific">Microthlaspi erraticum</name>
    <dbReference type="NCBI Taxonomy" id="1685480"/>
    <lineage>
        <taxon>Eukaryota</taxon>
        <taxon>Viridiplantae</taxon>
        <taxon>Streptophyta</taxon>
        <taxon>Embryophyta</taxon>
        <taxon>Tracheophyta</taxon>
        <taxon>Spermatophyta</taxon>
        <taxon>Magnoliopsida</taxon>
        <taxon>eudicotyledons</taxon>
        <taxon>Gunneridae</taxon>
        <taxon>Pentapetalae</taxon>
        <taxon>rosids</taxon>
        <taxon>malvids</taxon>
        <taxon>Brassicales</taxon>
        <taxon>Brassicaceae</taxon>
        <taxon>Coluteocarpeae</taxon>
        <taxon>Microthlaspi</taxon>
    </lineage>
</organism>
<dbReference type="PANTHER" id="PTHR45728:SF3">
    <property type="entry name" value="ACETYL-COA CARBOXYLASE"/>
    <property type="match status" value="1"/>
</dbReference>
<dbReference type="PANTHER" id="PTHR45728">
    <property type="entry name" value="ACETYL-COA CARBOXYLASE, ISOFORM A"/>
    <property type="match status" value="1"/>
</dbReference>
<keyword evidence="1" id="KW-0472">Membrane</keyword>
<dbReference type="GO" id="GO:0016020">
    <property type="term" value="C:membrane"/>
    <property type="evidence" value="ECO:0007669"/>
    <property type="project" value="UniProtKB-UniRule"/>
</dbReference>
<evidence type="ECO:0000313" key="4">
    <source>
        <dbReference type="Proteomes" id="UP000467841"/>
    </source>
</evidence>
<dbReference type="Pfam" id="PF08326">
    <property type="entry name" value="ACC_central"/>
    <property type="match status" value="1"/>
</dbReference>
<comment type="caution">
    <text evidence="3">The sequence shown here is derived from an EMBL/GenBank/DDBJ whole genome shotgun (WGS) entry which is preliminary data.</text>
</comment>
<dbReference type="InterPro" id="IPR018108">
    <property type="entry name" value="MCP_transmembrane"/>
</dbReference>
<reference evidence="3" key="1">
    <citation type="submission" date="2020-01" db="EMBL/GenBank/DDBJ databases">
        <authorList>
            <person name="Mishra B."/>
        </authorList>
    </citation>
    <scope>NUCLEOTIDE SEQUENCE [LARGE SCALE GENOMIC DNA]</scope>
</reference>
<dbReference type="InterPro" id="IPR049076">
    <property type="entry name" value="ACCA"/>
</dbReference>
<evidence type="ECO:0000256" key="1">
    <source>
        <dbReference type="PROSITE-ProRule" id="PRU00282"/>
    </source>
</evidence>
<feature type="repeat" description="Solcar" evidence="1">
    <location>
        <begin position="162"/>
        <end position="198"/>
    </location>
</feature>
<dbReference type="Proteomes" id="UP000467841">
    <property type="component" value="Unassembled WGS sequence"/>
</dbReference>
<sequence length="198" mass="22616">MHKTHDPSLFDILKEAMEVARQGNRVIEERNIQVLVGQMHIVKGQFEEGLKMFQQMQYTKDLLKILDIVLSHQGIKNKNKLVLRLMEQLVYPNPAAYRDKLIRFSTLDHTNYSELALKASQLLEQTKLSELRSNIARSLSELAEDGENMDTPKRKSAINERMEDLVSALTGAVTTPLDVMKTRFMAQGSAKQYQGIID</sequence>
<evidence type="ECO:0000313" key="3">
    <source>
        <dbReference type="EMBL" id="CAA7038967.1"/>
    </source>
</evidence>
<protein>
    <recommendedName>
        <fullName evidence="2">Acetyl-CoA carboxylase central domain-containing protein</fullName>
    </recommendedName>
</protein>
<evidence type="ECO:0000259" key="2">
    <source>
        <dbReference type="Pfam" id="PF08326"/>
    </source>
</evidence>
<dbReference type="GO" id="GO:0003989">
    <property type="term" value="F:acetyl-CoA carboxylase activity"/>
    <property type="evidence" value="ECO:0007669"/>
    <property type="project" value="InterPro"/>
</dbReference>
<dbReference type="GO" id="GO:0006633">
    <property type="term" value="P:fatty acid biosynthetic process"/>
    <property type="evidence" value="ECO:0007669"/>
    <property type="project" value="InterPro"/>
</dbReference>
<keyword evidence="1" id="KW-0812">Transmembrane</keyword>
<name>A0A6D2JSC7_9BRAS</name>
<keyword evidence="4" id="KW-1185">Reference proteome</keyword>
<dbReference type="PROSITE" id="PS50920">
    <property type="entry name" value="SOLCAR"/>
    <property type="match status" value="1"/>
</dbReference>
<dbReference type="OrthoDB" id="196847at2759"/>
<proteinExistence type="predicted"/>
<accession>A0A6D2JSC7</accession>
<feature type="domain" description="Acetyl-CoA carboxylase central" evidence="2">
    <location>
        <begin position="56"/>
        <end position="168"/>
    </location>
</feature>
<dbReference type="GO" id="GO:0005524">
    <property type="term" value="F:ATP binding"/>
    <property type="evidence" value="ECO:0007669"/>
    <property type="project" value="InterPro"/>
</dbReference>
<dbReference type="InterPro" id="IPR013537">
    <property type="entry name" value="AcCoA_COase_cen"/>
</dbReference>
<dbReference type="AlphaFoldDB" id="A0A6D2JSC7"/>
<dbReference type="EMBL" id="CACVBM020001202">
    <property type="protein sequence ID" value="CAA7038967.1"/>
    <property type="molecule type" value="Genomic_DNA"/>
</dbReference>
<gene>
    <name evidence="3" type="ORF">MERR_LOCUS26202</name>
</gene>